<dbReference type="NCBIfam" id="NF010469">
    <property type="entry name" value="PRK13894.1"/>
    <property type="match status" value="1"/>
</dbReference>
<comment type="similarity">
    <text evidence="1">Belongs to the GSP E family.</text>
</comment>
<dbReference type="NCBIfam" id="TIGR02782">
    <property type="entry name" value="TrbB_P"/>
    <property type="match status" value="1"/>
</dbReference>
<dbReference type="PANTHER" id="PTHR30486">
    <property type="entry name" value="TWITCHING MOTILITY PROTEIN PILT"/>
    <property type="match status" value="1"/>
</dbReference>
<evidence type="ECO:0000256" key="1">
    <source>
        <dbReference type="ARBA" id="ARBA00006611"/>
    </source>
</evidence>
<dbReference type="CDD" id="cd01130">
    <property type="entry name" value="VirB11-like_ATPase"/>
    <property type="match status" value="1"/>
</dbReference>
<dbReference type="GO" id="GO:0005524">
    <property type="term" value="F:ATP binding"/>
    <property type="evidence" value="ECO:0007669"/>
    <property type="project" value="InterPro"/>
</dbReference>
<dbReference type="GO" id="GO:0016887">
    <property type="term" value="F:ATP hydrolysis activity"/>
    <property type="evidence" value="ECO:0007669"/>
    <property type="project" value="InterPro"/>
</dbReference>
<dbReference type="InterPro" id="IPR050921">
    <property type="entry name" value="T4SS_GSP_E_ATPase"/>
</dbReference>
<dbReference type="InterPro" id="IPR027417">
    <property type="entry name" value="P-loop_NTPase"/>
</dbReference>
<dbReference type="RefSeq" id="WP_153438239.1">
    <property type="nucleotide sequence ID" value="NZ_WIWF01000033.1"/>
</dbReference>
<dbReference type="PANTHER" id="PTHR30486:SF6">
    <property type="entry name" value="TYPE IV PILUS RETRACTATION ATPASE PILT"/>
    <property type="match status" value="1"/>
</dbReference>
<accession>A0A7X1WU89</accession>
<dbReference type="GO" id="GO:0005737">
    <property type="term" value="C:cytoplasm"/>
    <property type="evidence" value="ECO:0007669"/>
    <property type="project" value="InterPro"/>
</dbReference>
<name>A0A7X1WU89_9PSED</name>
<proteinExistence type="inferred from homology"/>
<dbReference type="Gene3D" id="3.30.450.90">
    <property type="match status" value="1"/>
</dbReference>
<dbReference type="SMART" id="SM00382">
    <property type="entry name" value="AAA"/>
    <property type="match status" value="1"/>
</dbReference>
<evidence type="ECO:0000313" key="4">
    <source>
        <dbReference type="Proteomes" id="UP000447574"/>
    </source>
</evidence>
<dbReference type="SUPFAM" id="SSF52540">
    <property type="entry name" value="P-loop containing nucleoside triphosphate hydrolases"/>
    <property type="match status" value="1"/>
</dbReference>
<dbReference type="Pfam" id="PF00437">
    <property type="entry name" value="T2SSE"/>
    <property type="match status" value="1"/>
</dbReference>
<evidence type="ECO:0000259" key="2">
    <source>
        <dbReference type="SMART" id="SM00382"/>
    </source>
</evidence>
<dbReference type="EMBL" id="WIWF01000033">
    <property type="protein sequence ID" value="MQT74811.1"/>
    <property type="molecule type" value="Genomic_DNA"/>
</dbReference>
<comment type="caution">
    <text evidence="3">The sequence shown here is derived from an EMBL/GenBank/DDBJ whole genome shotgun (WGS) entry which is preliminary data.</text>
</comment>
<protein>
    <submittedName>
        <fullName evidence="3">P-type conjugative transfer ATPase TrbB</fullName>
    </submittedName>
</protein>
<sequence length="320" mass="34992">MSEQNGDQETVKKRVTERLRRDLGPLVEGALNDPKTTDILLNADGQLWLKRLGEPTRVIGTMEAWRATSVIKTLAGLLGKTVGAKEPILDGELPFGNERFAGQLPPVVSSPCFAIRKPAITVFPLDSYVEQGIMTQAQCDAIKKAVRDHKNILVVGGTGSGKTTLINAVIQEMVDNDPNERVFIIEDTGEIQCSAINCVQYHTTLEVSMTDLLKTTLRMLPDRIIVGEVRGSEALDLLDSWNTGHDGGAGTLHANSAESALQRLKSLVTRNKHAPTDIEPLIAEAVHVIVQINRKSEVRRVEAILEIVGYENGNYITNTL</sequence>
<reference evidence="3 4" key="1">
    <citation type="submission" date="2019-10" db="EMBL/GenBank/DDBJ databases">
        <title>Evaluation of single-gene subtyping targets for Pseudomonas.</title>
        <authorList>
            <person name="Reichler S.J."/>
            <person name="Orsi R.H."/>
            <person name="Wiedmann M."/>
            <person name="Martin N.H."/>
            <person name="Murphy S.I."/>
        </authorList>
    </citation>
    <scope>NUCLEOTIDE SEQUENCE [LARGE SCALE GENOMIC DNA]</scope>
    <source>
        <strain evidence="3 4">FSL R10-2932</strain>
    </source>
</reference>
<gene>
    <name evidence="3" type="primary">trbB</name>
    <name evidence="3" type="ORF">GHO37_10900</name>
</gene>
<dbReference type="InterPro" id="IPR003593">
    <property type="entry name" value="AAA+_ATPase"/>
</dbReference>
<organism evidence="3 4">
    <name type="scientific">Pseudomonas helleri</name>
    <dbReference type="NCBI Taxonomy" id="1608996"/>
    <lineage>
        <taxon>Bacteria</taxon>
        <taxon>Pseudomonadati</taxon>
        <taxon>Pseudomonadota</taxon>
        <taxon>Gammaproteobacteria</taxon>
        <taxon>Pseudomonadales</taxon>
        <taxon>Pseudomonadaceae</taxon>
        <taxon>Pseudomonas</taxon>
    </lineage>
</organism>
<feature type="domain" description="AAA+ ATPase" evidence="2">
    <location>
        <begin position="148"/>
        <end position="311"/>
    </location>
</feature>
<dbReference type="InterPro" id="IPR014149">
    <property type="entry name" value="Conjug-transfer_TrbB"/>
</dbReference>
<dbReference type="AlphaFoldDB" id="A0A7X1WU89"/>
<evidence type="ECO:0000313" key="3">
    <source>
        <dbReference type="EMBL" id="MQT74811.1"/>
    </source>
</evidence>
<dbReference type="Gene3D" id="3.40.50.300">
    <property type="entry name" value="P-loop containing nucleotide triphosphate hydrolases"/>
    <property type="match status" value="1"/>
</dbReference>
<dbReference type="InterPro" id="IPR001482">
    <property type="entry name" value="T2SS/T4SS_dom"/>
</dbReference>
<dbReference type="Proteomes" id="UP000447574">
    <property type="component" value="Unassembled WGS sequence"/>
</dbReference>